<dbReference type="InterPro" id="IPR029063">
    <property type="entry name" value="SAM-dependent_MTases_sf"/>
</dbReference>
<gene>
    <name evidence="7" type="ORF">TeGR_g6964</name>
</gene>
<keyword evidence="2" id="KW-0489">Methyltransferase</keyword>
<keyword evidence="4" id="KW-0949">S-adenosyl-L-methionine</keyword>
<comment type="catalytic activity">
    <reaction evidence="5">
        <text>L-glutaminyl-[peptide chain release factor] + S-adenosyl-L-methionine = N(5)-methyl-L-glutaminyl-[peptide chain release factor] + S-adenosyl-L-homocysteine + H(+)</text>
        <dbReference type="Rhea" id="RHEA:42896"/>
        <dbReference type="Rhea" id="RHEA-COMP:10271"/>
        <dbReference type="Rhea" id="RHEA-COMP:10272"/>
        <dbReference type="ChEBI" id="CHEBI:15378"/>
        <dbReference type="ChEBI" id="CHEBI:30011"/>
        <dbReference type="ChEBI" id="CHEBI:57856"/>
        <dbReference type="ChEBI" id="CHEBI:59789"/>
        <dbReference type="ChEBI" id="CHEBI:61891"/>
        <dbReference type="EC" id="2.1.1.297"/>
    </reaction>
</comment>
<feature type="domain" description="Methyltransferase small" evidence="6">
    <location>
        <begin position="145"/>
        <end position="232"/>
    </location>
</feature>
<dbReference type="InterPro" id="IPR007848">
    <property type="entry name" value="Small_mtfrase_dom"/>
</dbReference>
<evidence type="ECO:0000256" key="2">
    <source>
        <dbReference type="ARBA" id="ARBA00022603"/>
    </source>
</evidence>
<evidence type="ECO:0000256" key="5">
    <source>
        <dbReference type="ARBA" id="ARBA00048391"/>
    </source>
</evidence>
<proteinExistence type="predicted"/>
<dbReference type="PANTHER" id="PTHR18895:SF74">
    <property type="entry name" value="MTRF1L RELEASE FACTOR GLUTAMINE METHYLTRANSFERASE"/>
    <property type="match status" value="1"/>
</dbReference>
<keyword evidence="8" id="KW-1185">Reference proteome</keyword>
<dbReference type="NCBIfam" id="TIGR00536">
    <property type="entry name" value="hemK_fam"/>
    <property type="match status" value="1"/>
</dbReference>
<sequence length="327" mass="34558">MRLLPLLRLPLLLPRPPSVSPSRLFSTPPAAFSAASLSADPCAAAHLLTYACGYPPSSFAAFLSPPAPLPAAGDPPREGWEEEFGRLLERHGGGEPVQYLVGSWDFHCLAEIICRAPVLIPRPETEQLVERVISSLSSSPSSSPKPKRLLDIGTGTGCIPLAVGASLPNVEATGADLSPAAVALAGENAAKFRGQMLPGSSFEAVLCAAAELRASGLAGFGVVTANPPYIPTATYHTLEPTVREHEDRLALDGGGDGMDVTRQVLEFCASGNGVECELHMELDEGQPGKVLEACKRYKGFVGGRAWSDYAGRERFVEIEWSGEKGEV</sequence>
<accession>A0ABQ6N2B1</accession>
<evidence type="ECO:0000256" key="4">
    <source>
        <dbReference type="ARBA" id="ARBA00022691"/>
    </source>
</evidence>
<reference evidence="7 8" key="1">
    <citation type="journal article" date="2023" name="Commun. Biol.">
        <title>Genome analysis of Parmales, the sister group of diatoms, reveals the evolutionary specialization of diatoms from phago-mixotrophs to photoautotrophs.</title>
        <authorList>
            <person name="Ban H."/>
            <person name="Sato S."/>
            <person name="Yoshikawa S."/>
            <person name="Yamada K."/>
            <person name="Nakamura Y."/>
            <person name="Ichinomiya M."/>
            <person name="Sato N."/>
            <person name="Blanc-Mathieu R."/>
            <person name="Endo H."/>
            <person name="Kuwata A."/>
            <person name="Ogata H."/>
        </authorList>
    </citation>
    <scope>NUCLEOTIDE SEQUENCE [LARGE SCALE GENOMIC DNA]</scope>
</reference>
<dbReference type="SUPFAM" id="SSF53335">
    <property type="entry name" value="S-adenosyl-L-methionine-dependent methyltransferases"/>
    <property type="match status" value="1"/>
</dbReference>
<dbReference type="InterPro" id="IPR004556">
    <property type="entry name" value="HemK-like"/>
</dbReference>
<organism evidence="7 8">
    <name type="scientific">Tetraparma gracilis</name>
    <dbReference type="NCBI Taxonomy" id="2962635"/>
    <lineage>
        <taxon>Eukaryota</taxon>
        <taxon>Sar</taxon>
        <taxon>Stramenopiles</taxon>
        <taxon>Ochrophyta</taxon>
        <taxon>Bolidophyceae</taxon>
        <taxon>Parmales</taxon>
        <taxon>Triparmaceae</taxon>
        <taxon>Tetraparma</taxon>
    </lineage>
</organism>
<evidence type="ECO:0000256" key="3">
    <source>
        <dbReference type="ARBA" id="ARBA00022679"/>
    </source>
</evidence>
<protein>
    <recommendedName>
        <fullName evidence="1">peptide chain release factor N(5)-glutamine methyltransferase</fullName>
        <ecNumber evidence="1">2.1.1.297</ecNumber>
    </recommendedName>
</protein>
<dbReference type="EC" id="2.1.1.297" evidence="1"/>
<evidence type="ECO:0000256" key="1">
    <source>
        <dbReference type="ARBA" id="ARBA00012771"/>
    </source>
</evidence>
<dbReference type="Pfam" id="PF05175">
    <property type="entry name" value="MTS"/>
    <property type="match status" value="1"/>
</dbReference>
<name>A0ABQ6N2B1_9STRA</name>
<keyword evidence="3" id="KW-0808">Transferase</keyword>
<dbReference type="EMBL" id="BRYB01003518">
    <property type="protein sequence ID" value="GMI38118.1"/>
    <property type="molecule type" value="Genomic_DNA"/>
</dbReference>
<dbReference type="CDD" id="cd02440">
    <property type="entry name" value="AdoMet_MTases"/>
    <property type="match status" value="1"/>
</dbReference>
<evidence type="ECO:0000259" key="6">
    <source>
        <dbReference type="Pfam" id="PF05175"/>
    </source>
</evidence>
<dbReference type="InterPro" id="IPR050320">
    <property type="entry name" value="N5-glutamine_MTase"/>
</dbReference>
<comment type="caution">
    <text evidence="7">The sequence shown here is derived from an EMBL/GenBank/DDBJ whole genome shotgun (WGS) entry which is preliminary data.</text>
</comment>
<dbReference type="Gene3D" id="1.10.8.10">
    <property type="entry name" value="DNA helicase RuvA subunit, C-terminal domain"/>
    <property type="match status" value="1"/>
</dbReference>
<dbReference type="Proteomes" id="UP001165060">
    <property type="component" value="Unassembled WGS sequence"/>
</dbReference>
<dbReference type="Gene3D" id="3.40.50.150">
    <property type="entry name" value="Vaccinia Virus protein VP39"/>
    <property type="match status" value="1"/>
</dbReference>
<dbReference type="PANTHER" id="PTHR18895">
    <property type="entry name" value="HEMK METHYLTRANSFERASE"/>
    <property type="match status" value="1"/>
</dbReference>
<evidence type="ECO:0000313" key="7">
    <source>
        <dbReference type="EMBL" id="GMI38118.1"/>
    </source>
</evidence>
<evidence type="ECO:0000313" key="8">
    <source>
        <dbReference type="Proteomes" id="UP001165060"/>
    </source>
</evidence>